<sequence>MEEFFIHCYDNLLQKLGFEGYQKTEKPNIRFINWMNKLQKMGYTEEEINESLESFDIDKDEFISSQKQKIVEKDLVKKRTKICNPNIDHLTNQITVINTELKYVMQKLDEIEINEFLKNSPLWFEAAKI</sequence>
<dbReference type="Proteomes" id="UP000887577">
    <property type="component" value="Unplaced"/>
</dbReference>
<keyword evidence="1" id="KW-1185">Reference proteome</keyword>
<dbReference type="InterPro" id="IPR011992">
    <property type="entry name" value="EF-hand-dom_pair"/>
</dbReference>
<dbReference type="SUPFAM" id="SSF47473">
    <property type="entry name" value="EF-hand"/>
    <property type="match status" value="1"/>
</dbReference>
<proteinExistence type="predicted"/>
<evidence type="ECO:0000313" key="2">
    <source>
        <dbReference type="WBParaSite" id="PSU_v2.g13005.t1"/>
    </source>
</evidence>
<protein>
    <submittedName>
        <fullName evidence="2">Uncharacterized protein</fullName>
    </submittedName>
</protein>
<accession>A0A914Y1A9</accession>
<evidence type="ECO:0000313" key="1">
    <source>
        <dbReference type="Proteomes" id="UP000887577"/>
    </source>
</evidence>
<dbReference type="WBParaSite" id="PSU_v2.g13005.t1">
    <property type="protein sequence ID" value="PSU_v2.g13005.t1"/>
    <property type="gene ID" value="PSU_v2.g13005"/>
</dbReference>
<dbReference type="Gene3D" id="1.10.238.10">
    <property type="entry name" value="EF-hand"/>
    <property type="match status" value="1"/>
</dbReference>
<dbReference type="AlphaFoldDB" id="A0A914Y1A9"/>
<reference evidence="2" key="1">
    <citation type="submission" date="2022-11" db="UniProtKB">
        <authorList>
            <consortium name="WormBaseParasite"/>
        </authorList>
    </citation>
    <scope>IDENTIFICATION</scope>
</reference>
<organism evidence="1 2">
    <name type="scientific">Panagrolaimus superbus</name>
    <dbReference type="NCBI Taxonomy" id="310955"/>
    <lineage>
        <taxon>Eukaryota</taxon>
        <taxon>Metazoa</taxon>
        <taxon>Ecdysozoa</taxon>
        <taxon>Nematoda</taxon>
        <taxon>Chromadorea</taxon>
        <taxon>Rhabditida</taxon>
        <taxon>Tylenchina</taxon>
        <taxon>Panagrolaimomorpha</taxon>
        <taxon>Panagrolaimoidea</taxon>
        <taxon>Panagrolaimidae</taxon>
        <taxon>Panagrolaimus</taxon>
    </lineage>
</organism>
<name>A0A914Y1A9_9BILA</name>